<organism evidence="1 2">
    <name type="scientific">Streptomyces hebeiensis</name>
    <dbReference type="NCBI Taxonomy" id="229486"/>
    <lineage>
        <taxon>Bacteria</taxon>
        <taxon>Bacillati</taxon>
        <taxon>Actinomycetota</taxon>
        <taxon>Actinomycetes</taxon>
        <taxon>Kitasatosporales</taxon>
        <taxon>Streptomycetaceae</taxon>
        <taxon>Streptomyces</taxon>
    </lineage>
</organism>
<dbReference type="EMBL" id="BAAAKV010000009">
    <property type="protein sequence ID" value="GAA1158479.1"/>
    <property type="molecule type" value="Genomic_DNA"/>
</dbReference>
<dbReference type="RefSeq" id="WP_344271539.1">
    <property type="nucleotide sequence ID" value="NZ_BAAAKV010000009.1"/>
</dbReference>
<sequence length="119" mass="12766">MAGAGARQQSLASATQNGVTALDSAFNGVQSCRQDVENMKHNLSSGYGGSDGGQFQDLLDRWDQQAEIISKNLREMITTLEETMRAQGIQQAQSNEAIQQQSARADEIFNSLAGSTAGR</sequence>
<name>A0ABN1UMH1_9ACTN</name>
<protein>
    <recommendedName>
        <fullName evidence="3">WXG100 family type VII secretion target</fullName>
    </recommendedName>
</protein>
<dbReference type="Proteomes" id="UP001501371">
    <property type="component" value="Unassembled WGS sequence"/>
</dbReference>
<accession>A0ABN1UMH1</accession>
<dbReference type="InterPro" id="IPR036689">
    <property type="entry name" value="ESAT-6-like_sf"/>
</dbReference>
<gene>
    <name evidence="1" type="ORF">GCM10009654_13230</name>
</gene>
<evidence type="ECO:0008006" key="3">
    <source>
        <dbReference type="Google" id="ProtNLM"/>
    </source>
</evidence>
<dbReference type="Gene3D" id="1.10.287.1060">
    <property type="entry name" value="ESAT-6-like"/>
    <property type="match status" value="1"/>
</dbReference>
<evidence type="ECO:0000313" key="2">
    <source>
        <dbReference type="Proteomes" id="UP001501371"/>
    </source>
</evidence>
<proteinExistence type="predicted"/>
<evidence type="ECO:0000313" key="1">
    <source>
        <dbReference type="EMBL" id="GAA1158479.1"/>
    </source>
</evidence>
<comment type="caution">
    <text evidence="1">The sequence shown here is derived from an EMBL/GenBank/DDBJ whole genome shotgun (WGS) entry which is preliminary data.</text>
</comment>
<reference evidence="1 2" key="1">
    <citation type="journal article" date="2019" name="Int. J. Syst. Evol. Microbiol.">
        <title>The Global Catalogue of Microorganisms (GCM) 10K type strain sequencing project: providing services to taxonomists for standard genome sequencing and annotation.</title>
        <authorList>
            <consortium name="The Broad Institute Genomics Platform"/>
            <consortium name="The Broad Institute Genome Sequencing Center for Infectious Disease"/>
            <person name="Wu L."/>
            <person name="Ma J."/>
        </authorList>
    </citation>
    <scope>NUCLEOTIDE SEQUENCE [LARGE SCALE GENOMIC DNA]</scope>
    <source>
        <strain evidence="1 2">JCM 12696</strain>
    </source>
</reference>
<keyword evidence="2" id="KW-1185">Reference proteome</keyword>
<dbReference type="SUPFAM" id="SSF140453">
    <property type="entry name" value="EsxAB dimer-like"/>
    <property type="match status" value="1"/>
</dbReference>